<name>A0A9N9RSY5_9DIPT</name>
<dbReference type="SUPFAM" id="SSF46785">
    <property type="entry name" value="Winged helix' DNA-binding domain"/>
    <property type="match status" value="1"/>
</dbReference>
<keyword evidence="8" id="KW-1185">Reference proteome</keyword>
<protein>
    <recommendedName>
        <fullName evidence="6">E2F/DP family winged-helix DNA-binding domain-containing protein</fullName>
    </recommendedName>
</protein>
<dbReference type="InterPro" id="IPR003316">
    <property type="entry name" value="E2F_WHTH_DNA-bd_dom"/>
</dbReference>
<evidence type="ECO:0000313" key="8">
    <source>
        <dbReference type="Proteomes" id="UP001153620"/>
    </source>
</evidence>
<dbReference type="GO" id="GO:0046983">
    <property type="term" value="F:protein dimerization activity"/>
    <property type="evidence" value="ECO:0007669"/>
    <property type="project" value="InterPro"/>
</dbReference>
<reference evidence="7" key="1">
    <citation type="submission" date="2022-01" db="EMBL/GenBank/DDBJ databases">
        <authorList>
            <person name="King R."/>
        </authorList>
    </citation>
    <scope>NUCLEOTIDE SEQUENCE</scope>
</reference>
<evidence type="ECO:0000256" key="4">
    <source>
        <dbReference type="ARBA" id="ARBA00023163"/>
    </source>
</evidence>
<dbReference type="Pfam" id="PF02319">
    <property type="entry name" value="WHD_E2F_TDP"/>
    <property type="match status" value="1"/>
</dbReference>
<dbReference type="SMART" id="SM01372">
    <property type="entry name" value="E2F_TDP"/>
    <property type="match status" value="1"/>
</dbReference>
<feature type="domain" description="E2F/DP family winged-helix DNA-binding" evidence="6">
    <location>
        <begin position="79"/>
        <end position="144"/>
    </location>
</feature>
<comment type="similarity">
    <text evidence="1 5">Belongs to the E2F/DP family.</text>
</comment>
<dbReference type="GO" id="GO:0090575">
    <property type="term" value="C:RNA polymerase II transcription regulator complex"/>
    <property type="evidence" value="ECO:0007669"/>
    <property type="project" value="TreeGrafter"/>
</dbReference>
<evidence type="ECO:0000256" key="1">
    <source>
        <dbReference type="ARBA" id="ARBA00010940"/>
    </source>
</evidence>
<evidence type="ECO:0000256" key="2">
    <source>
        <dbReference type="ARBA" id="ARBA00023015"/>
    </source>
</evidence>
<dbReference type="InterPro" id="IPR037241">
    <property type="entry name" value="E2F-DP_heterodim"/>
</dbReference>
<evidence type="ECO:0000256" key="5">
    <source>
        <dbReference type="RuleBase" id="RU003796"/>
    </source>
</evidence>
<evidence type="ECO:0000259" key="6">
    <source>
        <dbReference type="SMART" id="SM01372"/>
    </source>
</evidence>
<sequence>MAEHTTTNYKIQTSGPSYMTNYYKTIKRPATTSSIEEDSPLPKISKVAYEKTNEKYVINPKTQRGKSAFKEIAGESATRYDTSLGLLTKKFMDLLKESPEGVVDLNACSQKLQVQKRRIYDITNVLEGIGILEKKSKNQIQWSRGSNRTLCDGLEIDENLKGLQQKENQRLIQKENQLNSLIVDLKEHFSKQIDHKYAYVTCQDLSSTESFKDQLLITLRVPADSKLTIPATPLPREIHFKSDREEIEAFVSREAQDEDLKTTLSETSVDFKSPNNSTSNENEVFDNCLGESSSYSNIIQTTSQSELNVDSSPKAKRSPLDLSPENFFMTSNEINEISKFMALEVPEDYNYSLGLQEGVMDLFDFV</sequence>
<dbReference type="InterPro" id="IPR036390">
    <property type="entry name" value="WH_DNA-bd_sf"/>
</dbReference>
<evidence type="ECO:0000313" key="7">
    <source>
        <dbReference type="EMBL" id="CAG9804409.1"/>
    </source>
</evidence>
<keyword evidence="4 5" id="KW-0804">Transcription</keyword>
<dbReference type="Pfam" id="PF16421">
    <property type="entry name" value="E2F_CC-MB"/>
    <property type="match status" value="1"/>
</dbReference>
<dbReference type="Gene3D" id="6.10.250.540">
    <property type="match status" value="1"/>
</dbReference>
<dbReference type="SUPFAM" id="SSF144074">
    <property type="entry name" value="E2F-DP heterodimerization region"/>
    <property type="match status" value="1"/>
</dbReference>
<keyword evidence="5" id="KW-0539">Nucleus</keyword>
<dbReference type="FunFam" id="1.10.10.10:FF:000008">
    <property type="entry name" value="E2F transcription factor 1"/>
    <property type="match status" value="1"/>
</dbReference>
<dbReference type="Proteomes" id="UP001153620">
    <property type="component" value="Chromosome 2"/>
</dbReference>
<dbReference type="GO" id="GO:0000978">
    <property type="term" value="F:RNA polymerase II cis-regulatory region sequence-specific DNA binding"/>
    <property type="evidence" value="ECO:0007669"/>
    <property type="project" value="InterPro"/>
</dbReference>
<dbReference type="AlphaFoldDB" id="A0A9N9RSY5"/>
<dbReference type="PANTHER" id="PTHR12081:SF18">
    <property type="entry name" value="TRANSCRIPTION FACTOR E2F2-RELATED"/>
    <property type="match status" value="1"/>
</dbReference>
<reference evidence="7" key="2">
    <citation type="submission" date="2022-10" db="EMBL/GenBank/DDBJ databases">
        <authorList>
            <consortium name="ENA_rothamsted_submissions"/>
            <consortium name="culmorum"/>
            <person name="King R."/>
        </authorList>
    </citation>
    <scope>NUCLEOTIDE SEQUENCE</scope>
</reference>
<dbReference type="InterPro" id="IPR015633">
    <property type="entry name" value="E2F"/>
</dbReference>
<dbReference type="OrthoDB" id="1743261at2759"/>
<dbReference type="EMBL" id="OU895878">
    <property type="protein sequence ID" value="CAG9804409.1"/>
    <property type="molecule type" value="Genomic_DNA"/>
</dbReference>
<dbReference type="Gene3D" id="1.10.10.10">
    <property type="entry name" value="Winged helix-like DNA-binding domain superfamily/Winged helix DNA-binding domain"/>
    <property type="match status" value="1"/>
</dbReference>
<comment type="subcellular location">
    <subcellularLocation>
        <location evidence="5">Nucleus</location>
    </subcellularLocation>
</comment>
<dbReference type="InterPro" id="IPR036388">
    <property type="entry name" value="WH-like_DNA-bd_sf"/>
</dbReference>
<accession>A0A9N9RSY5</accession>
<organism evidence="7 8">
    <name type="scientific">Chironomus riparius</name>
    <dbReference type="NCBI Taxonomy" id="315576"/>
    <lineage>
        <taxon>Eukaryota</taxon>
        <taxon>Metazoa</taxon>
        <taxon>Ecdysozoa</taxon>
        <taxon>Arthropoda</taxon>
        <taxon>Hexapoda</taxon>
        <taxon>Insecta</taxon>
        <taxon>Pterygota</taxon>
        <taxon>Neoptera</taxon>
        <taxon>Endopterygota</taxon>
        <taxon>Diptera</taxon>
        <taxon>Nematocera</taxon>
        <taxon>Chironomoidea</taxon>
        <taxon>Chironomidae</taxon>
        <taxon>Chironominae</taxon>
        <taxon>Chironomus</taxon>
    </lineage>
</organism>
<dbReference type="InterPro" id="IPR032198">
    <property type="entry name" value="E2F_CC-MB"/>
</dbReference>
<dbReference type="GO" id="GO:0000981">
    <property type="term" value="F:DNA-binding transcription factor activity, RNA polymerase II-specific"/>
    <property type="evidence" value="ECO:0007669"/>
    <property type="project" value="TreeGrafter"/>
</dbReference>
<dbReference type="PANTHER" id="PTHR12081">
    <property type="entry name" value="TRANSCRIPTION FACTOR E2F"/>
    <property type="match status" value="1"/>
</dbReference>
<keyword evidence="2 5" id="KW-0805">Transcription regulation</keyword>
<proteinExistence type="inferred from homology"/>
<keyword evidence="3 5" id="KW-0238">DNA-binding</keyword>
<gene>
    <name evidence="7" type="ORF">CHIRRI_LOCUS7298</name>
</gene>
<evidence type="ECO:0000256" key="3">
    <source>
        <dbReference type="ARBA" id="ARBA00023125"/>
    </source>
</evidence>